<dbReference type="KEGG" id="hro:HELRODRAFT_177670"/>
<dbReference type="GeneID" id="20206366"/>
<protein>
    <submittedName>
        <fullName evidence="1 2">Uncharacterized protein</fullName>
    </submittedName>
</protein>
<dbReference type="EMBL" id="AMQM01006123">
    <property type="status" value="NOT_ANNOTATED_CDS"/>
    <property type="molecule type" value="Genomic_DNA"/>
</dbReference>
<dbReference type="EMBL" id="KB097269">
    <property type="protein sequence ID" value="ESN97997.1"/>
    <property type="molecule type" value="Genomic_DNA"/>
</dbReference>
<dbReference type="InParanoid" id="T1FC17"/>
<gene>
    <name evidence="2" type="primary">20206366</name>
    <name evidence="1" type="ORF">HELRODRAFT_177670</name>
</gene>
<reference evidence="2" key="3">
    <citation type="submission" date="2015-06" db="UniProtKB">
        <authorList>
            <consortium name="EnsemblMetazoa"/>
        </authorList>
    </citation>
    <scope>IDENTIFICATION</scope>
</reference>
<dbReference type="AlphaFoldDB" id="T1FC17"/>
<sequence length="210" mass="24449">MNGFVIENYPMNDLELEGIYGYERAPMKRGFFIHLNDFNNNEERNVSDIFNDQIESGGLKQIRPLLPSNGFFEDVVENKSRLISEDFITKDEMGENLNIEISRVAMDLQSCKETMDFNISKLGLMRVKPVDPMFGFFENLLFMPNSEVPQSFNFNDELEKNESIDFNDDEFELEHPTFLMYSYDFVKISTPIHMSSLHESDMELTDDDGL</sequence>
<keyword evidence="3" id="KW-1185">Reference proteome</keyword>
<evidence type="ECO:0000313" key="3">
    <source>
        <dbReference type="Proteomes" id="UP000015101"/>
    </source>
</evidence>
<reference evidence="1 3" key="2">
    <citation type="journal article" date="2013" name="Nature">
        <title>Insights into bilaterian evolution from three spiralian genomes.</title>
        <authorList>
            <person name="Simakov O."/>
            <person name="Marletaz F."/>
            <person name="Cho S.J."/>
            <person name="Edsinger-Gonzales E."/>
            <person name="Havlak P."/>
            <person name="Hellsten U."/>
            <person name="Kuo D.H."/>
            <person name="Larsson T."/>
            <person name="Lv J."/>
            <person name="Arendt D."/>
            <person name="Savage R."/>
            <person name="Osoegawa K."/>
            <person name="de Jong P."/>
            <person name="Grimwood J."/>
            <person name="Chapman J.A."/>
            <person name="Shapiro H."/>
            <person name="Aerts A."/>
            <person name="Otillar R.P."/>
            <person name="Terry A.Y."/>
            <person name="Boore J.L."/>
            <person name="Grigoriev I.V."/>
            <person name="Lindberg D.R."/>
            <person name="Seaver E.C."/>
            <person name="Weisblat D.A."/>
            <person name="Putnam N.H."/>
            <person name="Rokhsar D.S."/>
        </authorList>
    </citation>
    <scope>NUCLEOTIDE SEQUENCE</scope>
</reference>
<organism evidence="2 3">
    <name type="scientific">Helobdella robusta</name>
    <name type="common">Californian leech</name>
    <dbReference type="NCBI Taxonomy" id="6412"/>
    <lineage>
        <taxon>Eukaryota</taxon>
        <taxon>Metazoa</taxon>
        <taxon>Spiralia</taxon>
        <taxon>Lophotrochozoa</taxon>
        <taxon>Annelida</taxon>
        <taxon>Clitellata</taxon>
        <taxon>Hirudinea</taxon>
        <taxon>Rhynchobdellida</taxon>
        <taxon>Glossiphoniidae</taxon>
        <taxon>Helobdella</taxon>
    </lineage>
</organism>
<dbReference type="RefSeq" id="XP_009024063.1">
    <property type="nucleotide sequence ID" value="XM_009025815.1"/>
</dbReference>
<evidence type="ECO:0000313" key="1">
    <source>
        <dbReference type="EMBL" id="ESN97997.1"/>
    </source>
</evidence>
<proteinExistence type="predicted"/>
<evidence type="ECO:0000313" key="2">
    <source>
        <dbReference type="EnsemblMetazoa" id="HelroP177670"/>
    </source>
</evidence>
<dbReference type="EnsemblMetazoa" id="HelroT177670">
    <property type="protein sequence ID" value="HelroP177670"/>
    <property type="gene ID" value="HelroG177670"/>
</dbReference>
<name>T1FC17_HELRO</name>
<dbReference type="Proteomes" id="UP000015101">
    <property type="component" value="Unassembled WGS sequence"/>
</dbReference>
<accession>T1FC17</accession>
<reference evidence="3" key="1">
    <citation type="submission" date="2012-12" db="EMBL/GenBank/DDBJ databases">
        <authorList>
            <person name="Hellsten U."/>
            <person name="Grimwood J."/>
            <person name="Chapman J.A."/>
            <person name="Shapiro H."/>
            <person name="Aerts A."/>
            <person name="Otillar R.P."/>
            <person name="Terry A.Y."/>
            <person name="Boore J.L."/>
            <person name="Simakov O."/>
            <person name="Marletaz F."/>
            <person name="Cho S.-J."/>
            <person name="Edsinger-Gonzales E."/>
            <person name="Havlak P."/>
            <person name="Kuo D.-H."/>
            <person name="Larsson T."/>
            <person name="Lv J."/>
            <person name="Arendt D."/>
            <person name="Savage R."/>
            <person name="Osoegawa K."/>
            <person name="de Jong P."/>
            <person name="Lindberg D.R."/>
            <person name="Seaver E.C."/>
            <person name="Weisblat D.A."/>
            <person name="Putnam N.H."/>
            <person name="Grigoriev I.V."/>
            <person name="Rokhsar D.S."/>
        </authorList>
    </citation>
    <scope>NUCLEOTIDE SEQUENCE</scope>
</reference>
<dbReference type="HOGENOM" id="CLU_1311332_0_0_1"/>
<dbReference type="CTD" id="20206366"/>